<dbReference type="Pfam" id="PF04168">
    <property type="entry name" value="Alpha-E"/>
    <property type="match status" value="1"/>
</dbReference>
<dbReference type="InterPro" id="IPR007296">
    <property type="entry name" value="DUF403"/>
</dbReference>
<dbReference type="PANTHER" id="PTHR34595">
    <property type="entry name" value="BLR5612 PROTEIN"/>
    <property type="match status" value="1"/>
</dbReference>
<evidence type="ECO:0000313" key="3">
    <source>
        <dbReference type="Proteomes" id="UP001156664"/>
    </source>
</evidence>
<name>A0ABQ5YMN3_9BURK</name>
<evidence type="ECO:0000259" key="1">
    <source>
        <dbReference type="Pfam" id="PF04168"/>
    </source>
</evidence>
<gene>
    <name evidence="2" type="ORF">GCM10007875_01470</name>
</gene>
<keyword evidence="3" id="KW-1185">Reference proteome</keyword>
<protein>
    <recommendedName>
        <fullName evidence="1">DUF403 domain-containing protein</fullName>
    </recommendedName>
</protein>
<dbReference type="RefSeq" id="WP_284279358.1">
    <property type="nucleotide sequence ID" value="NZ_BSOJ01000002.1"/>
</dbReference>
<sequence>MLSRTADHLFWMARYIERAENTARMLDVNVQTSLLPQDADNSEQGWRAMLSICELQHAYLQKHGEVEPEAVIDFMVKDPNNPSSIYCCLQAARENARAVRGALTTEVWETHNMTWLELRKLLADNLCERDPSEFFEWVKFRSHLSRGVTIGTMLKDDAFRFIRLGTFLERADNTARLLDVKFHSMPFSPLGQLNNADPHADYYHWAAILRSVSAFETYRKVYRDVITPDRVAELLILRDDMPRSLLASLNEVCANLALVRNDYSDDTERRAGKLRAELLYSQIDDILQTGLHAYLTNFLERVNDLGNRISQDFLVPLET</sequence>
<dbReference type="InterPro" id="IPR051680">
    <property type="entry name" value="ATP-dep_Glu-Cys_Ligase-2"/>
</dbReference>
<evidence type="ECO:0000313" key="2">
    <source>
        <dbReference type="EMBL" id="GLR25060.1"/>
    </source>
</evidence>
<dbReference type="EMBL" id="BSOJ01000002">
    <property type="protein sequence ID" value="GLR25060.1"/>
    <property type="molecule type" value="Genomic_DNA"/>
</dbReference>
<organism evidence="2 3">
    <name type="scientific">Limnobacter litoralis</name>
    <dbReference type="NCBI Taxonomy" id="481366"/>
    <lineage>
        <taxon>Bacteria</taxon>
        <taxon>Pseudomonadati</taxon>
        <taxon>Pseudomonadota</taxon>
        <taxon>Betaproteobacteria</taxon>
        <taxon>Burkholderiales</taxon>
        <taxon>Burkholderiaceae</taxon>
        <taxon>Limnobacter</taxon>
    </lineage>
</organism>
<reference evidence="3" key="1">
    <citation type="journal article" date="2019" name="Int. J. Syst. Evol. Microbiol.">
        <title>The Global Catalogue of Microorganisms (GCM) 10K type strain sequencing project: providing services to taxonomists for standard genome sequencing and annotation.</title>
        <authorList>
            <consortium name="The Broad Institute Genomics Platform"/>
            <consortium name="The Broad Institute Genome Sequencing Center for Infectious Disease"/>
            <person name="Wu L."/>
            <person name="Ma J."/>
        </authorList>
    </citation>
    <scope>NUCLEOTIDE SEQUENCE [LARGE SCALE GENOMIC DNA]</scope>
    <source>
        <strain evidence="3">NBRC 105857</strain>
    </source>
</reference>
<feature type="domain" description="DUF403" evidence="1">
    <location>
        <begin position="1"/>
        <end position="314"/>
    </location>
</feature>
<comment type="caution">
    <text evidence="2">The sequence shown here is derived from an EMBL/GenBank/DDBJ whole genome shotgun (WGS) entry which is preliminary data.</text>
</comment>
<accession>A0ABQ5YMN3</accession>
<proteinExistence type="predicted"/>
<dbReference type="Proteomes" id="UP001156664">
    <property type="component" value="Unassembled WGS sequence"/>
</dbReference>
<dbReference type="PANTHER" id="PTHR34595:SF7">
    <property type="entry name" value="SLL1039 PROTEIN"/>
    <property type="match status" value="1"/>
</dbReference>